<evidence type="ECO:0000313" key="2">
    <source>
        <dbReference type="Proteomes" id="UP000070589"/>
    </source>
</evidence>
<dbReference type="EMBL" id="LHXL01000082">
    <property type="protein sequence ID" value="KXA88766.1"/>
    <property type="molecule type" value="Genomic_DNA"/>
</dbReference>
<protein>
    <submittedName>
        <fullName evidence="1">Uncharacterized protein</fullName>
    </submittedName>
</protein>
<proteinExistence type="predicted"/>
<organism evidence="1 2">
    <name type="scientific">candidate division MSBL1 archaeon SCGC-AAA259D14</name>
    <dbReference type="NCBI Taxonomy" id="1698261"/>
    <lineage>
        <taxon>Archaea</taxon>
        <taxon>Methanobacteriati</taxon>
        <taxon>Methanobacteriota</taxon>
        <taxon>candidate division MSBL1</taxon>
    </lineage>
</organism>
<dbReference type="Proteomes" id="UP000070589">
    <property type="component" value="Unassembled WGS sequence"/>
</dbReference>
<keyword evidence="2" id="KW-1185">Reference proteome</keyword>
<gene>
    <name evidence="1" type="ORF">AKJ62_04505</name>
</gene>
<comment type="caution">
    <text evidence="1">The sequence shown here is derived from an EMBL/GenBank/DDBJ whole genome shotgun (WGS) entry which is preliminary data.</text>
</comment>
<sequence>MVGEVFHLCLCPLCFLELDCSVDVVGEAFYYDFSELFVPFSGEDVASVFFGYDRVHGLVLVSLPVEILIQSSGGLGAGKRPGG</sequence>
<dbReference type="AlphaFoldDB" id="A0A133U3K8"/>
<reference evidence="1 2" key="1">
    <citation type="journal article" date="2016" name="Sci. Rep.">
        <title>Metabolic traits of an uncultured archaeal lineage -MSBL1- from brine pools of the Red Sea.</title>
        <authorList>
            <person name="Mwirichia R."/>
            <person name="Alam I."/>
            <person name="Rashid M."/>
            <person name="Vinu M."/>
            <person name="Ba-Alawi W."/>
            <person name="Anthony Kamau A."/>
            <person name="Kamanda Ngugi D."/>
            <person name="Goker M."/>
            <person name="Klenk H.P."/>
            <person name="Bajic V."/>
            <person name="Stingl U."/>
        </authorList>
    </citation>
    <scope>NUCLEOTIDE SEQUENCE [LARGE SCALE GENOMIC DNA]</scope>
    <source>
        <strain evidence="1">SCGC-AAA259D14</strain>
    </source>
</reference>
<name>A0A133U3K8_9EURY</name>
<evidence type="ECO:0000313" key="1">
    <source>
        <dbReference type="EMBL" id="KXA88766.1"/>
    </source>
</evidence>
<accession>A0A133U3K8</accession>